<evidence type="ECO:0000313" key="2">
    <source>
        <dbReference type="Proteomes" id="UP000636505"/>
    </source>
</evidence>
<evidence type="ECO:0000313" key="1">
    <source>
        <dbReference type="EMBL" id="MBE9078124.1"/>
    </source>
</evidence>
<dbReference type="InterPro" id="IPR021787">
    <property type="entry name" value="DUF3352"/>
</dbReference>
<dbReference type="EMBL" id="JADEXG010000026">
    <property type="protein sequence ID" value="MBE9078124.1"/>
    <property type="molecule type" value="Genomic_DNA"/>
</dbReference>
<name>A0A8J7DRA8_9CYAN</name>
<reference evidence="1" key="1">
    <citation type="submission" date="2020-10" db="EMBL/GenBank/DDBJ databases">
        <authorList>
            <person name="Castelo-Branco R."/>
            <person name="Eusebio N."/>
            <person name="Adriana R."/>
            <person name="Vieira A."/>
            <person name="Brugerolle De Fraissinette N."/>
            <person name="Rezende De Castro R."/>
            <person name="Schneider M.P."/>
            <person name="Vasconcelos V."/>
            <person name="Leao P.N."/>
        </authorList>
    </citation>
    <scope>NUCLEOTIDE SEQUENCE</scope>
    <source>
        <strain evidence="1">LEGE 07310</strain>
    </source>
</reference>
<accession>A0A8J7DRA8</accession>
<proteinExistence type="predicted"/>
<comment type="caution">
    <text evidence="1">The sequence shown here is derived from an EMBL/GenBank/DDBJ whole genome shotgun (WGS) entry which is preliminary data.</text>
</comment>
<organism evidence="1 2">
    <name type="scientific">Vasconcelosia minhoensis LEGE 07310</name>
    <dbReference type="NCBI Taxonomy" id="915328"/>
    <lineage>
        <taxon>Bacteria</taxon>
        <taxon>Bacillati</taxon>
        <taxon>Cyanobacteriota</taxon>
        <taxon>Cyanophyceae</taxon>
        <taxon>Nodosilineales</taxon>
        <taxon>Cymatolegaceae</taxon>
        <taxon>Vasconcelosia</taxon>
        <taxon>Vasconcelosia minhoensis</taxon>
    </lineage>
</organism>
<dbReference type="Pfam" id="PF11832">
    <property type="entry name" value="DUF3352"/>
    <property type="match status" value="1"/>
</dbReference>
<protein>
    <submittedName>
        <fullName evidence="1">DUF3352 domain-containing protein</fullName>
    </submittedName>
</protein>
<gene>
    <name evidence="1" type="ORF">IQ241_12620</name>
</gene>
<dbReference type="RefSeq" id="WP_193907624.1">
    <property type="nucleotide sequence ID" value="NZ_JADEXG010000026.1"/>
</dbReference>
<sequence length="577" mass="62810">MRLKSVQFFPKKPPLLLTVGAAVGLIGGGALAYWLLSRLPQKTALPTGMQLVPQPALMTLTLSTQASDWSKLQRFGTPATQQEFTDQLEQWRDRVLTLNRLSFERDIRPWVGDRVTLAFLPEGDPDPSRPPTTPTAQIVENVVMVLPIDDPQQAQALLTAAAPTPPEQAWAEREYKDVTVRTLKSSSGAASDLETAVLGSDWVLVGSTAEAIEQTIDTYKGDPSILETPGYRRAMQRIVEPQSFAQIYVNIPAATQVLGSAEARAEAGANPAASVVPLQGSQGFGATATLVTDGIHFRGTSWLQADREITYADLDNSAGELPRYLPESTLMMMSGGNLQQFWQRFSRTETPLPFLPDPSSLRAGLQNQTGLDLEDAIMPWADGEFALGLLSPVPVAAGEESALPVQMAPLVLMVQASDRAAAEATWSQLDQVMRSRYRFEVTRSDRNGSPVTQWISPFQGIQFSHGWLEGNVTFFAIGAGANRVLSPQPERPLAATSLFQTLTSRAPEPNNGHFFLNLQALNQLGAAFPIPPLDQALDEDNTAFTSAIEALGVTTAIQDDRSVNYDIYVRLAREKTP</sequence>
<dbReference type="AlphaFoldDB" id="A0A8J7DRA8"/>
<dbReference type="Proteomes" id="UP000636505">
    <property type="component" value="Unassembled WGS sequence"/>
</dbReference>
<keyword evidence="2" id="KW-1185">Reference proteome</keyword>